<dbReference type="RefSeq" id="WP_117720421.1">
    <property type="nucleotide sequence ID" value="NZ_QSTG01000034.1"/>
</dbReference>
<organism evidence="1 2">
    <name type="scientific">Phocaeicola vulgatus</name>
    <name type="common">Bacteroides vulgatus</name>
    <dbReference type="NCBI Taxonomy" id="821"/>
    <lineage>
        <taxon>Bacteria</taxon>
        <taxon>Pseudomonadati</taxon>
        <taxon>Bacteroidota</taxon>
        <taxon>Bacteroidia</taxon>
        <taxon>Bacteroidales</taxon>
        <taxon>Bacteroidaceae</taxon>
        <taxon>Phocaeicola</taxon>
    </lineage>
</organism>
<accession>A0A3E4WGK6</accession>
<gene>
    <name evidence="1" type="ORF">DXC16_17075</name>
</gene>
<evidence type="ECO:0000313" key="2">
    <source>
        <dbReference type="Proteomes" id="UP000261003"/>
    </source>
</evidence>
<protein>
    <submittedName>
        <fullName evidence="1">Conjugal transfer protein TraI</fullName>
    </submittedName>
</protein>
<dbReference type="Proteomes" id="UP000261003">
    <property type="component" value="Unassembled WGS sequence"/>
</dbReference>
<sequence length="178" mass="20189">MNRLILLVESRIRGDVYVRFGGELPKTHRSNTAGRWMLSLPLKAVHDVVKGGIKVKKSIELVAEISEIYVRNYQNMLADPNYTPDELTAISAGYAKLLSESADVLQDLKNVVNVTGMSLTDAERLAVINNAYKSLLNYRNLVNYYTRKNISVSYLRAKKKNDTDRVLALYGSADERYW</sequence>
<comment type="caution">
    <text evidence="1">The sequence shown here is derived from an EMBL/GenBank/DDBJ whole genome shotgun (WGS) entry which is preliminary data.</text>
</comment>
<reference evidence="1 2" key="1">
    <citation type="submission" date="2018-08" db="EMBL/GenBank/DDBJ databases">
        <title>A genome reference for cultivated species of the human gut microbiota.</title>
        <authorList>
            <person name="Zou Y."/>
            <person name="Xue W."/>
            <person name="Luo G."/>
        </authorList>
    </citation>
    <scope>NUCLEOTIDE SEQUENCE [LARGE SCALE GENOMIC DNA]</scope>
    <source>
        <strain evidence="1 2">OM08-13BH</strain>
    </source>
</reference>
<proteinExistence type="predicted"/>
<dbReference type="EMBL" id="QSTG01000034">
    <property type="protein sequence ID" value="RGM41330.1"/>
    <property type="molecule type" value="Genomic_DNA"/>
</dbReference>
<name>A0A3E4WGK6_PHOVU</name>
<dbReference type="AlphaFoldDB" id="A0A3E4WGK6"/>
<evidence type="ECO:0000313" key="1">
    <source>
        <dbReference type="EMBL" id="RGM41330.1"/>
    </source>
</evidence>